<dbReference type="InterPro" id="IPR013517">
    <property type="entry name" value="FG-GAP"/>
</dbReference>
<dbReference type="Gene3D" id="2.60.40.1510">
    <property type="entry name" value="ntegrin, alpha v. Chain A, domain 3"/>
    <property type="match status" value="1"/>
</dbReference>
<keyword evidence="10 13" id="KW-0675">Receptor</keyword>
<dbReference type="Gene3D" id="1.20.5.930">
    <property type="entry name" value="Bicelle-embedded integrin alpha(iib) transmembrane segment"/>
    <property type="match status" value="1"/>
</dbReference>
<dbReference type="PRINTS" id="PR01185">
    <property type="entry name" value="INTEGRINA"/>
</dbReference>
<evidence type="ECO:0000256" key="12">
    <source>
        <dbReference type="PROSITE-ProRule" id="PRU00803"/>
    </source>
</evidence>
<dbReference type="InterPro" id="IPR032695">
    <property type="entry name" value="Integrin_dom_sf"/>
</dbReference>
<dbReference type="InterPro" id="IPR000413">
    <property type="entry name" value="Integrin_alpha"/>
</dbReference>
<keyword evidence="19" id="KW-1185">Reference proteome</keyword>
<keyword evidence="3 13" id="KW-0812">Transmembrane</keyword>
<dbReference type="GO" id="GO:0009897">
    <property type="term" value="C:external side of plasma membrane"/>
    <property type="evidence" value="ECO:0007669"/>
    <property type="project" value="TreeGrafter"/>
</dbReference>
<dbReference type="SUPFAM" id="SSF69318">
    <property type="entry name" value="Integrin alpha N-terminal domain"/>
    <property type="match status" value="1"/>
</dbReference>
<dbReference type="Gene3D" id="2.60.40.1460">
    <property type="entry name" value="Integrin domains. Chain A, domain 2"/>
    <property type="match status" value="1"/>
</dbReference>
<keyword evidence="5" id="KW-0677">Repeat</keyword>
<dbReference type="Proteomes" id="UP000275408">
    <property type="component" value="Unassembled WGS sequence"/>
</dbReference>
<dbReference type="Gene3D" id="2.60.40.1530">
    <property type="entry name" value="ntegrin, alpha v. Chain A, domain 4"/>
    <property type="match status" value="1"/>
</dbReference>
<evidence type="ECO:0000256" key="7">
    <source>
        <dbReference type="ARBA" id="ARBA00022989"/>
    </source>
</evidence>
<keyword evidence="4" id="KW-0732">Signal</keyword>
<evidence type="ECO:0000313" key="19">
    <source>
        <dbReference type="Proteomes" id="UP000275408"/>
    </source>
</evidence>
<organism evidence="18 19">
    <name type="scientific">Pocillopora damicornis</name>
    <name type="common">Cauliflower coral</name>
    <name type="synonym">Millepora damicornis</name>
    <dbReference type="NCBI Taxonomy" id="46731"/>
    <lineage>
        <taxon>Eukaryota</taxon>
        <taxon>Metazoa</taxon>
        <taxon>Cnidaria</taxon>
        <taxon>Anthozoa</taxon>
        <taxon>Hexacorallia</taxon>
        <taxon>Scleractinia</taxon>
        <taxon>Astrocoeniina</taxon>
        <taxon>Pocilloporidae</taxon>
        <taxon>Pocillopora</taxon>
    </lineage>
</organism>
<dbReference type="Pfam" id="PF20805">
    <property type="entry name" value="Integrin_A_Ig_2"/>
    <property type="match status" value="1"/>
</dbReference>
<evidence type="ECO:0000256" key="5">
    <source>
        <dbReference type="ARBA" id="ARBA00022737"/>
    </source>
</evidence>
<keyword evidence="7 13" id="KW-1133">Transmembrane helix</keyword>
<dbReference type="PROSITE" id="PS00242">
    <property type="entry name" value="INTEGRIN_ALPHA"/>
    <property type="match status" value="1"/>
</dbReference>
<comment type="subcellular location">
    <subcellularLocation>
        <location evidence="1 13">Membrane</location>
        <topology evidence="1 13">Single-pass type I membrane protein</topology>
    </subcellularLocation>
</comment>
<evidence type="ECO:0000256" key="13">
    <source>
        <dbReference type="RuleBase" id="RU003762"/>
    </source>
</evidence>
<dbReference type="GO" id="GO:0098609">
    <property type="term" value="P:cell-cell adhesion"/>
    <property type="evidence" value="ECO:0007669"/>
    <property type="project" value="TreeGrafter"/>
</dbReference>
<dbReference type="Pfam" id="PF20806">
    <property type="entry name" value="Integrin_A_Ig_3"/>
    <property type="match status" value="1"/>
</dbReference>
<feature type="repeat" description="FG-GAP" evidence="12">
    <location>
        <begin position="428"/>
        <end position="490"/>
    </location>
</feature>
<evidence type="ECO:0000259" key="17">
    <source>
        <dbReference type="Pfam" id="PF20806"/>
    </source>
</evidence>
<accession>A0A3M6TC91</accession>
<dbReference type="InterPro" id="IPR048285">
    <property type="entry name" value="Integrin_alpha_Ig-like_2"/>
</dbReference>
<protein>
    <submittedName>
        <fullName evidence="18">Uncharacterized protein</fullName>
    </submittedName>
</protein>
<dbReference type="PANTHER" id="PTHR23220:SF122">
    <property type="entry name" value="INTEGRIN ALPHA-PS1"/>
    <property type="match status" value="1"/>
</dbReference>
<gene>
    <name evidence="18" type="ORF">pdam_00008170</name>
</gene>
<comment type="similarity">
    <text evidence="2 13">Belongs to the integrin alpha chain family.</text>
</comment>
<feature type="repeat" description="FG-GAP" evidence="12">
    <location>
        <begin position="365"/>
        <end position="424"/>
    </location>
</feature>
<dbReference type="InterPro" id="IPR028994">
    <property type="entry name" value="Integrin_alpha_N"/>
</dbReference>
<comment type="caution">
    <text evidence="18">The sequence shown here is derived from an EMBL/GenBank/DDBJ whole genome shotgun (WGS) entry which is preliminary data.</text>
</comment>
<dbReference type="EMBL" id="RCHS01003902">
    <property type="protein sequence ID" value="RMX38983.1"/>
    <property type="molecule type" value="Genomic_DNA"/>
</dbReference>
<feature type="repeat" description="FG-GAP" evidence="12">
    <location>
        <begin position="304"/>
        <end position="363"/>
    </location>
</feature>
<dbReference type="Pfam" id="PF01839">
    <property type="entry name" value="FG-GAP"/>
    <property type="match status" value="2"/>
</dbReference>
<dbReference type="GO" id="GO:0005178">
    <property type="term" value="F:integrin binding"/>
    <property type="evidence" value="ECO:0007669"/>
    <property type="project" value="TreeGrafter"/>
</dbReference>
<comment type="caution">
    <text evidence="13">Lacks conserved residue(s) required for the propagation of feature annotation.</text>
</comment>
<feature type="domain" description="Integrin alpha third immunoglobulin-like" evidence="17">
    <location>
        <begin position="786"/>
        <end position="979"/>
    </location>
</feature>
<feature type="transmembrane region" description="Helical" evidence="13">
    <location>
        <begin position="12"/>
        <end position="28"/>
    </location>
</feature>
<dbReference type="PROSITE" id="PS51470">
    <property type="entry name" value="FG_GAP"/>
    <property type="match status" value="3"/>
</dbReference>
<evidence type="ECO:0000313" key="18">
    <source>
        <dbReference type="EMBL" id="RMX38983.1"/>
    </source>
</evidence>
<dbReference type="InterPro" id="IPR018184">
    <property type="entry name" value="Integrin_alpha_C_CS"/>
</dbReference>
<dbReference type="GO" id="GO:0007229">
    <property type="term" value="P:integrin-mediated signaling pathway"/>
    <property type="evidence" value="ECO:0007669"/>
    <property type="project" value="UniProtKB-KW"/>
</dbReference>
<evidence type="ECO:0000256" key="11">
    <source>
        <dbReference type="ARBA" id="ARBA00023180"/>
    </source>
</evidence>
<dbReference type="STRING" id="46731.A0A3M6TC91"/>
<evidence type="ECO:0000256" key="14">
    <source>
        <dbReference type="SAM" id="MobiDB-lite"/>
    </source>
</evidence>
<evidence type="ECO:0000259" key="15">
    <source>
        <dbReference type="Pfam" id="PF08441"/>
    </source>
</evidence>
<dbReference type="InterPro" id="IPR048286">
    <property type="entry name" value="Integrin_alpha_Ig-like_3"/>
</dbReference>
<dbReference type="PANTHER" id="PTHR23220">
    <property type="entry name" value="INTEGRIN ALPHA"/>
    <property type="match status" value="1"/>
</dbReference>
<name>A0A3M6TC91_POCDA</name>
<feature type="compositionally biased region" description="Basic and acidic residues" evidence="14">
    <location>
        <begin position="887"/>
        <end position="898"/>
    </location>
</feature>
<evidence type="ECO:0000256" key="10">
    <source>
        <dbReference type="ARBA" id="ARBA00023170"/>
    </source>
</evidence>
<dbReference type="Gene3D" id="2.130.10.130">
    <property type="entry name" value="Integrin alpha, N-terminal"/>
    <property type="match status" value="1"/>
</dbReference>
<feature type="region of interest" description="Disordered" evidence="14">
    <location>
        <begin position="873"/>
        <end position="898"/>
    </location>
</feature>
<dbReference type="OrthoDB" id="5573735at2759"/>
<keyword evidence="8 13" id="KW-0401">Integrin</keyword>
<dbReference type="InterPro" id="IPR013519">
    <property type="entry name" value="Int_alpha_beta-p"/>
</dbReference>
<evidence type="ECO:0000256" key="2">
    <source>
        <dbReference type="ARBA" id="ARBA00008054"/>
    </source>
</evidence>
<sequence>MRTILGTDLRTFLALIIFLLQSLGIYGFNLDTASPKVFDGPPKSEYFGYSVALHSQQNKFWVMVGAPLSNVTGNDGSQLIKYGAVYRCEYTGLQECKVIITDNRPVGKKYSSNELVDVDVEVKSGQWIGGSVYSTGTNGRALACAPRYVYRGLPNAAGLHYYWLLGKCFLISNDLSVTTSERVPCISESKGNNYYGYCEAGISAEYTVGFDQDVVMGAVGIARWKGGVWVSPSTGVSITHAVSPQDQINDGDYMGYSVTSGHFSSPSNTELVGGAPRGAGLKGKVIIYNYDVSNDQQQQISVSSPLPQPKNIPTGTYFGSVLCAVDLDADEFSDILVGAPYYTYKKDEGRVYIYLNNKQGALNLQDEVLEGDKVYNAQFGAAIAAVGDLNQDGFQDVAVGAPFEGEDGSGAVYIYHGRSRGIETHYRQKIVGSQIKSGIKMFGVSISGGVDVDQNKYPDIAVGAYGSEQAVIVRTRSIVNVKGVIQLSKSQITLEGNDSLCDVDGAKHKCVNMTVVFQYTDQVSSSGSQGLYNLRYSVELDKGKESDALRRMFFWNPSTKKKSFIMSGTYNISTQNQFYSLPTETVYLLDKNEVADVGTLLTFDLSFSLPATGCTGLCPVLNSYLPDNYRGTVAFRKKCKNQLACVPDLAVNGSILYSPGDLKLKEVRIGVIRDFTVMLTVTNKVEDSAYYSTITLKLPADLDYIGPTQFIECERGDPDNGTVAVTCNVGNPLLGKVRKTFGVKFAPGSVKKNFKIEVEASSQDTDGNDRDNKIEFMVPVTFEADLEVKGSTKQDQVVYTGPVKDDINNLESIGPEVITTLTIRNRGPSVVDGTKVTVNFPSLFKSSDPKSYLLYLIHVELEGASGTCDAKVNPLGLKESNSTDESVDNKQSRKRRDTENTILGCRTASCSSFSCNLGQLKLGDKVDIKMTFRLWINTLIKELDPPKAVDLETTAKIKVPSIITQPNLNNDQVTIITTAKPAQTEAQKKKVAWWVILLSVLGGVLLVGGVVAGLYKCGFFKRKRIKDISGPMEEREPMAQTK</sequence>
<dbReference type="GO" id="GO:0008305">
    <property type="term" value="C:integrin complex"/>
    <property type="evidence" value="ECO:0007669"/>
    <property type="project" value="InterPro"/>
</dbReference>
<feature type="domain" description="Integrin alpha second immunoglobulin-like" evidence="16">
    <location>
        <begin position="639"/>
        <end position="780"/>
    </location>
</feature>
<dbReference type="AlphaFoldDB" id="A0A3M6TC91"/>
<dbReference type="Pfam" id="PF08441">
    <property type="entry name" value="Integrin_A_Ig_1"/>
    <property type="match status" value="1"/>
</dbReference>
<evidence type="ECO:0000256" key="6">
    <source>
        <dbReference type="ARBA" id="ARBA00022889"/>
    </source>
</evidence>
<evidence type="ECO:0000259" key="16">
    <source>
        <dbReference type="Pfam" id="PF20805"/>
    </source>
</evidence>
<dbReference type="InterPro" id="IPR013649">
    <property type="entry name" value="Integrin_alpha_Ig-like_1"/>
</dbReference>
<feature type="domain" description="Integrin alpha first immunoglubulin-like" evidence="15">
    <location>
        <begin position="475"/>
        <end position="637"/>
    </location>
</feature>
<evidence type="ECO:0000256" key="4">
    <source>
        <dbReference type="ARBA" id="ARBA00022729"/>
    </source>
</evidence>
<reference evidence="18 19" key="1">
    <citation type="journal article" date="2018" name="Sci. Rep.">
        <title>Comparative analysis of the Pocillopora damicornis genome highlights role of immune system in coral evolution.</title>
        <authorList>
            <person name="Cunning R."/>
            <person name="Bay R.A."/>
            <person name="Gillette P."/>
            <person name="Baker A.C."/>
            <person name="Traylor-Knowles N."/>
        </authorList>
    </citation>
    <scope>NUCLEOTIDE SEQUENCE [LARGE SCALE GENOMIC DNA]</scope>
    <source>
        <strain evidence="18">RSMAS</strain>
        <tissue evidence="18">Whole animal</tissue>
    </source>
</reference>
<keyword evidence="11" id="KW-0325">Glycoprotein</keyword>
<dbReference type="SMART" id="SM00191">
    <property type="entry name" value="Int_alpha"/>
    <property type="match status" value="5"/>
</dbReference>
<evidence type="ECO:0000256" key="8">
    <source>
        <dbReference type="ARBA" id="ARBA00023037"/>
    </source>
</evidence>
<keyword evidence="9 13" id="KW-0472">Membrane</keyword>
<evidence type="ECO:0000256" key="9">
    <source>
        <dbReference type="ARBA" id="ARBA00023136"/>
    </source>
</evidence>
<dbReference type="OMA" id="FRLWINT"/>
<dbReference type="GO" id="GO:0007160">
    <property type="term" value="P:cell-matrix adhesion"/>
    <property type="evidence" value="ECO:0007669"/>
    <property type="project" value="TreeGrafter"/>
</dbReference>
<evidence type="ECO:0000256" key="1">
    <source>
        <dbReference type="ARBA" id="ARBA00004479"/>
    </source>
</evidence>
<proteinExistence type="inferred from homology"/>
<evidence type="ECO:0000256" key="3">
    <source>
        <dbReference type="ARBA" id="ARBA00022692"/>
    </source>
</evidence>
<feature type="transmembrane region" description="Helical" evidence="13">
    <location>
        <begin position="991"/>
        <end position="1015"/>
    </location>
</feature>
<dbReference type="GO" id="GO:0033627">
    <property type="term" value="P:cell adhesion mediated by integrin"/>
    <property type="evidence" value="ECO:0007669"/>
    <property type="project" value="TreeGrafter"/>
</dbReference>
<dbReference type="SUPFAM" id="SSF69179">
    <property type="entry name" value="Integrin domains"/>
    <property type="match status" value="3"/>
</dbReference>
<keyword evidence="6 13" id="KW-0130">Cell adhesion</keyword>